<organism evidence="2 3">
    <name type="scientific">Triparma strigata</name>
    <dbReference type="NCBI Taxonomy" id="1606541"/>
    <lineage>
        <taxon>Eukaryota</taxon>
        <taxon>Sar</taxon>
        <taxon>Stramenopiles</taxon>
        <taxon>Ochrophyta</taxon>
        <taxon>Bolidophyceae</taxon>
        <taxon>Parmales</taxon>
        <taxon>Triparmaceae</taxon>
        <taxon>Triparma</taxon>
    </lineage>
</organism>
<sequence length="414" mass="45877">MYSVSALGLLAWHALPLPVLGAAQTQTSYLIIPGASGFKTDAYIGSIDLYQLGFLVPVYKENRGHVGTWLTKGPDAFYAMGAEKVLPKFIYNETLVETQEEFEAGSEERPDLYVPTDYAFYNSQTNKARRLEMVFDAIMNTEKPLLVLGTSEGGAIIQKLLESEELVAHMTKFSHRIAIISPAYAVGDESIVGDPFYSRAKLNPDCWYICSQATTYQQSIPIHVINTDIGFAGVQGMASDTNGVDHSVYNTLLTASVDEPTSSFLTWDYYPGAPHSFPACNIVRTEDADAGVKNGVDTQRRYEGSLNDKATNDLVALFREMESGLDWSSSTREWWSKSAFKDAAGYYHPTIDETFEKARMDEVSTARSSGFEGEDEDVIIAYRRKVWAETDTAACVAQVEEERAATRPVALQRD</sequence>
<dbReference type="EMBL" id="BRXY01000350">
    <property type="protein sequence ID" value="GMH89047.1"/>
    <property type="molecule type" value="Genomic_DNA"/>
</dbReference>
<evidence type="ECO:0000313" key="3">
    <source>
        <dbReference type="Proteomes" id="UP001165085"/>
    </source>
</evidence>
<evidence type="ECO:0000313" key="2">
    <source>
        <dbReference type="EMBL" id="GMH89047.1"/>
    </source>
</evidence>
<comment type="caution">
    <text evidence="2">The sequence shown here is derived from an EMBL/GenBank/DDBJ whole genome shotgun (WGS) entry which is preliminary data.</text>
</comment>
<dbReference type="OrthoDB" id="10342557at2759"/>
<accession>A0A9W7BK00</accession>
<name>A0A9W7BK00_9STRA</name>
<reference evidence="3" key="1">
    <citation type="journal article" date="2023" name="Commun. Biol.">
        <title>Genome analysis of Parmales, the sister group of diatoms, reveals the evolutionary specialization of diatoms from phago-mixotrophs to photoautotrophs.</title>
        <authorList>
            <person name="Ban H."/>
            <person name="Sato S."/>
            <person name="Yoshikawa S."/>
            <person name="Yamada K."/>
            <person name="Nakamura Y."/>
            <person name="Ichinomiya M."/>
            <person name="Sato N."/>
            <person name="Blanc-Mathieu R."/>
            <person name="Endo H."/>
            <person name="Kuwata A."/>
            <person name="Ogata H."/>
        </authorList>
    </citation>
    <scope>NUCLEOTIDE SEQUENCE [LARGE SCALE GENOMIC DNA]</scope>
    <source>
        <strain evidence="3">NIES 3701</strain>
    </source>
</reference>
<dbReference type="Proteomes" id="UP001165085">
    <property type="component" value="Unassembled WGS sequence"/>
</dbReference>
<proteinExistence type="predicted"/>
<dbReference type="AlphaFoldDB" id="A0A9W7BK00"/>
<protein>
    <submittedName>
        <fullName evidence="2">Uncharacterized protein</fullName>
    </submittedName>
</protein>
<gene>
    <name evidence="2" type="ORF">TrST_g11163</name>
</gene>
<evidence type="ECO:0000256" key="1">
    <source>
        <dbReference type="SAM" id="SignalP"/>
    </source>
</evidence>
<feature type="signal peptide" evidence="1">
    <location>
        <begin position="1"/>
        <end position="21"/>
    </location>
</feature>
<keyword evidence="1" id="KW-0732">Signal</keyword>
<feature type="chain" id="PRO_5040828254" evidence="1">
    <location>
        <begin position="22"/>
        <end position="414"/>
    </location>
</feature>
<keyword evidence="3" id="KW-1185">Reference proteome</keyword>